<feature type="domain" description="Transcriptional regulator DauR-like HTH" evidence="2">
    <location>
        <begin position="166"/>
        <end position="223"/>
    </location>
</feature>
<sequence length="230" mass="25734">MPTGNLKLTSLDKKILHSYCQTLDGLSNYLGNGYEIVLHSLEDYEHSAIKVINGYHTGRTEGAPITDLALKMLEQIRRNEENDHGVIYFSTNVKGEPLKSTTIPVKGEKDRIIGLLCINFYMNTTMADFFCNFAVPIPSDSDGLTVSGQIHETFSQSSSDLLEQTIQTVRQEVLMDSAISSTNKNKEIIFRLYQQGIFNLKDAVVTIAEALGISKNTVYLHLRNLEKVNN</sequence>
<organism evidence="3 4">
    <name type="scientific">[Ruminococcus] torques</name>
    <dbReference type="NCBI Taxonomy" id="33039"/>
    <lineage>
        <taxon>Bacteria</taxon>
        <taxon>Bacillati</taxon>
        <taxon>Bacillota</taxon>
        <taxon>Clostridia</taxon>
        <taxon>Lachnospirales</taxon>
        <taxon>Lachnospiraceae</taxon>
        <taxon>Mediterraneibacter</taxon>
    </lineage>
</organism>
<dbReference type="Proteomes" id="UP000078383">
    <property type="component" value="Unassembled WGS sequence"/>
</dbReference>
<dbReference type="InterPro" id="IPR039446">
    <property type="entry name" value="DauR-like"/>
</dbReference>
<evidence type="ECO:0000313" key="3">
    <source>
        <dbReference type="EMBL" id="CUQ91059.1"/>
    </source>
</evidence>
<dbReference type="Pfam" id="PF08348">
    <property type="entry name" value="PAS_6"/>
    <property type="match status" value="1"/>
</dbReference>
<protein>
    <submittedName>
        <fullName evidence="3">Uncharacterized protein conserved in bacteria</fullName>
    </submittedName>
</protein>
<dbReference type="Pfam" id="PF13309">
    <property type="entry name" value="HTH_22"/>
    <property type="match status" value="1"/>
</dbReference>
<dbReference type="AlphaFoldDB" id="A0A174P3P0"/>
<dbReference type="Gene3D" id="1.10.10.60">
    <property type="entry name" value="Homeodomain-like"/>
    <property type="match status" value="1"/>
</dbReference>
<evidence type="ECO:0000259" key="2">
    <source>
        <dbReference type="Pfam" id="PF13309"/>
    </source>
</evidence>
<evidence type="ECO:0000313" key="4">
    <source>
        <dbReference type="Proteomes" id="UP000078383"/>
    </source>
</evidence>
<proteinExistence type="predicted"/>
<dbReference type="EMBL" id="CZBX01000011">
    <property type="protein sequence ID" value="CUQ91059.1"/>
    <property type="molecule type" value="Genomic_DNA"/>
</dbReference>
<name>A0A174P3P0_9FIRM</name>
<dbReference type="OrthoDB" id="9796595at2"/>
<accession>A0A174P3P0</accession>
<dbReference type="PANTHER" id="PTHR35568:SF1">
    <property type="entry name" value="TRANSCRIPTIONAL REGULATOR DAUR"/>
    <property type="match status" value="1"/>
</dbReference>
<gene>
    <name evidence="3" type="ORF">ERS852502_02334</name>
</gene>
<dbReference type="InterPro" id="IPR039445">
    <property type="entry name" value="DauR-like_HTH"/>
</dbReference>
<feature type="domain" description="YheO-like" evidence="1">
    <location>
        <begin position="16"/>
        <end position="125"/>
    </location>
</feature>
<reference evidence="3 4" key="1">
    <citation type="submission" date="2015-09" db="EMBL/GenBank/DDBJ databases">
        <authorList>
            <consortium name="Pathogen Informatics"/>
        </authorList>
    </citation>
    <scope>NUCLEOTIDE SEQUENCE [LARGE SCALE GENOMIC DNA]</scope>
    <source>
        <strain evidence="3 4">2789STDY5834889</strain>
    </source>
</reference>
<dbReference type="InterPro" id="IPR013559">
    <property type="entry name" value="YheO"/>
</dbReference>
<dbReference type="PANTHER" id="PTHR35568">
    <property type="entry name" value="TRANSCRIPTIONAL REGULATOR DAUR"/>
    <property type="match status" value="1"/>
</dbReference>
<dbReference type="RefSeq" id="WP_020435853.1">
    <property type="nucleotide sequence ID" value="NZ_CACRUQ010000028.1"/>
</dbReference>
<evidence type="ECO:0000259" key="1">
    <source>
        <dbReference type="Pfam" id="PF08348"/>
    </source>
</evidence>